<organism evidence="3 4">
    <name type="scientific">Canna indica</name>
    <name type="common">Indian-shot</name>
    <dbReference type="NCBI Taxonomy" id="4628"/>
    <lineage>
        <taxon>Eukaryota</taxon>
        <taxon>Viridiplantae</taxon>
        <taxon>Streptophyta</taxon>
        <taxon>Embryophyta</taxon>
        <taxon>Tracheophyta</taxon>
        <taxon>Spermatophyta</taxon>
        <taxon>Magnoliopsida</taxon>
        <taxon>Liliopsida</taxon>
        <taxon>Zingiberales</taxon>
        <taxon>Cannaceae</taxon>
        <taxon>Canna</taxon>
    </lineage>
</organism>
<evidence type="ECO:0000256" key="1">
    <source>
        <dbReference type="SAM" id="Coils"/>
    </source>
</evidence>
<dbReference type="AlphaFoldDB" id="A0AAQ3K2D6"/>
<gene>
    <name evidence="3" type="ORF">Cni_G09473</name>
</gene>
<keyword evidence="1" id="KW-0175">Coiled coil</keyword>
<dbReference type="EMBL" id="CP136892">
    <property type="protein sequence ID" value="WOL00760.1"/>
    <property type="molecule type" value="Genomic_DNA"/>
</dbReference>
<feature type="region of interest" description="Disordered" evidence="2">
    <location>
        <begin position="556"/>
        <end position="594"/>
    </location>
</feature>
<feature type="region of interest" description="Disordered" evidence="2">
    <location>
        <begin position="385"/>
        <end position="425"/>
    </location>
</feature>
<reference evidence="3 4" key="1">
    <citation type="submission" date="2023-10" db="EMBL/GenBank/DDBJ databases">
        <title>Chromosome-scale genome assembly provides insights into flower coloration mechanisms of Canna indica.</title>
        <authorList>
            <person name="Li C."/>
        </authorList>
    </citation>
    <scope>NUCLEOTIDE SEQUENCE [LARGE SCALE GENOMIC DNA]</scope>
    <source>
        <tissue evidence="3">Flower</tissue>
    </source>
</reference>
<proteinExistence type="predicted"/>
<dbReference type="Proteomes" id="UP001327560">
    <property type="component" value="Chromosome 3"/>
</dbReference>
<feature type="region of interest" description="Disordered" evidence="2">
    <location>
        <begin position="1"/>
        <end position="145"/>
    </location>
</feature>
<accession>A0AAQ3K2D6</accession>
<evidence type="ECO:0000313" key="4">
    <source>
        <dbReference type="Proteomes" id="UP001327560"/>
    </source>
</evidence>
<feature type="compositionally biased region" description="Acidic residues" evidence="2">
    <location>
        <begin position="385"/>
        <end position="398"/>
    </location>
</feature>
<feature type="compositionally biased region" description="Pro residues" evidence="2">
    <location>
        <begin position="44"/>
        <end position="74"/>
    </location>
</feature>
<dbReference type="PANTHER" id="PTHR35120">
    <property type="entry name" value="HISTONE ACETYLTRANSFERASE KAT6B-LIKE"/>
    <property type="match status" value="1"/>
</dbReference>
<feature type="coiled-coil region" evidence="1">
    <location>
        <begin position="641"/>
        <end position="668"/>
    </location>
</feature>
<feature type="compositionally biased region" description="Low complexity" evidence="2">
    <location>
        <begin position="15"/>
        <end position="28"/>
    </location>
</feature>
<feature type="compositionally biased region" description="Pro residues" evidence="2">
    <location>
        <begin position="104"/>
        <end position="113"/>
    </location>
</feature>
<protein>
    <submittedName>
        <fullName evidence="3">Uncharacterized protein</fullName>
    </submittedName>
</protein>
<keyword evidence="4" id="KW-1185">Reference proteome</keyword>
<feature type="compositionally biased region" description="Acidic residues" evidence="2">
    <location>
        <begin position="575"/>
        <end position="586"/>
    </location>
</feature>
<name>A0AAQ3K2D6_9LILI</name>
<feature type="compositionally biased region" description="Basic residues" evidence="2">
    <location>
        <begin position="1"/>
        <end position="14"/>
    </location>
</feature>
<feature type="compositionally biased region" description="Low complexity" evidence="2">
    <location>
        <begin position="82"/>
        <end position="96"/>
    </location>
</feature>
<dbReference type="PANTHER" id="PTHR35120:SF2">
    <property type="entry name" value="AMINOTRANSFERASE-LIKE PLANT MOBILE DOMAIN-CONTAINING PROTEIN"/>
    <property type="match status" value="1"/>
</dbReference>
<feature type="coiled-coil region" evidence="1">
    <location>
        <begin position="728"/>
        <end position="788"/>
    </location>
</feature>
<evidence type="ECO:0000313" key="3">
    <source>
        <dbReference type="EMBL" id="WOL00760.1"/>
    </source>
</evidence>
<evidence type="ECO:0000256" key="2">
    <source>
        <dbReference type="SAM" id="MobiDB-lite"/>
    </source>
</evidence>
<feature type="compositionally biased region" description="Basic and acidic residues" evidence="2">
    <location>
        <begin position="400"/>
        <end position="419"/>
    </location>
</feature>
<sequence>MPPPKKRKTNKSNTKKTMTSESCPNPSSASPPPVVDANSEQPIPIDPPEPLLNPPSSQPKNLEPPPSSPSPRPPSQSEEAEQAAQEPAAPTTAATGGEEDEPPQSMPPAPDAAPPDVSVPDLPAVHHRPAPLPRKPPTKLKKPLSSKQRAVAKQKLNLLSARFLALPFSAEEARAAVDLPAHEALFRALGLWDFAHLPLDGDVRPDLLIPLIANYDQPNRRSFVHDLRISVSRADLARALMLPVKKDKGSCLEPGAVDPIQEVYSREESAAAVLNFMSGFMLFQFQDDACILPAEVVAVNRLVKEGQLHKVDWAGLIWLLVEKELLEAPNSGVCHYASHLQRLMKHQQPRLFQEAESKLEPVPEVEVEVETENSADVAMVEYDDDDGGADAEAEDGMEDPSTRIRNPDAFRDVGEEKHGPGLSLGLGGDMAMADGFEQFKEAEERWLQDEDNQDTEHCLRRCNSSGVRNMEFENLCKPDGEGRGEEAYVDDLSAKYASFERMSSFDRLASSLTSTDLLHVLDNVNPSYSQPVNSLLPSGEFLTMRTDSQKNMPVEHSHDRSFFVGNNNGKRQIGEIDDEEEDDEDTQFTQNNQQKRMRTGAIWNSPSELDDIMEQIELYAGKARMLSAEKEQARMNAQLQLQYLNEMLQQKDRVIQSLEKTRVEEQQKWHLEACRYEHEINVMANLIIGYKKALKETRRTFTEYRKTYPQGNEPLYKDAGSGGLVLTVKELEIQRLEKEEEIRGAVVEIIDGFEKEWLNKFEHHASSLVSLFGRMVELQENIKHMKERFAKSGTSDA</sequence>
<feature type="compositionally biased region" description="Low complexity" evidence="2">
    <location>
        <begin position="114"/>
        <end position="123"/>
    </location>
</feature>